<dbReference type="Gene3D" id="3.30.300.30">
    <property type="match status" value="1"/>
</dbReference>
<feature type="region of interest" description="Disordered" evidence="1">
    <location>
        <begin position="1"/>
        <end position="24"/>
    </location>
</feature>
<feature type="domain" description="AMP-binding enzyme C-terminal" evidence="3">
    <location>
        <begin position="481"/>
        <end position="556"/>
    </location>
</feature>
<dbReference type="PROSITE" id="PS00455">
    <property type="entry name" value="AMP_BINDING"/>
    <property type="match status" value="1"/>
</dbReference>
<sequence length="569" mass="61021">MTTGNTGNAPSAAFDEGAAGGASRPREVTEQFATLVAAWNDRVRHEPDAPALVYFDTTLTVRETDDLADALAAAFADRGMGHGERVGIHLQNIPQYALVLLALWKLGAIALLLNPMYRGRELRELVSDAEPVGIITTDRDVRQVREDVEGTTVGWVLGTAESDLQSRNDPRVFKPETAAATEVSADQPADAPNADLLTLAHEYAGRKPPTVQVHADDLAFLAYTSGTTGPPKGAMNSHANVRAVTTSFAELAGITPGDVVFALAPLFHITGAVVIGALALTERTSLVFTGRFTTDVAVDALREHGVTYTIGSITAFNAMMNSEYATAEHFSTIKALYSGGAPVPPSTVARFQERFDHYIHNAYGMTETSSAVTAVPPETSAPVDPDSGTLSIGLPLPGVNVEVVDPDGQPLLPGSQGELVVTGPQVISGYWRKPEESSAALPEGRLRTGDSAIVDEQGWVYLVDRIKDQINVSGYKVWPREVEDVLYEHPAVLEAAVVGIPDEYRGESVAAYVSLKDGHSAQADELISFAQDRLAPYKRPRAVEILTDLPKTQTGKIRRRALRDQHTDA</sequence>
<dbReference type="InterPro" id="IPR000873">
    <property type="entry name" value="AMP-dep_synth/lig_dom"/>
</dbReference>
<feature type="domain" description="AMP-dependent synthetase/ligase" evidence="2">
    <location>
        <begin position="41"/>
        <end position="431"/>
    </location>
</feature>
<dbReference type="EMBL" id="JBIRUQ010000001">
    <property type="protein sequence ID" value="MFI1459084.1"/>
    <property type="molecule type" value="Genomic_DNA"/>
</dbReference>
<dbReference type="PANTHER" id="PTHR43767">
    <property type="entry name" value="LONG-CHAIN-FATTY-ACID--COA LIGASE"/>
    <property type="match status" value="1"/>
</dbReference>
<comment type="caution">
    <text evidence="4">The sequence shown here is derived from an EMBL/GenBank/DDBJ whole genome shotgun (WGS) entry which is preliminary data.</text>
</comment>
<dbReference type="PANTHER" id="PTHR43767:SF1">
    <property type="entry name" value="NONRIBOSOMAL PEPTIDE SYNTHASE PES1 (EUROFUNG)-RELATED"/>
    <property type="match status" value="1"/>
</dbReference>
<evidence type="ECO:0000259" key="2">
    <source>
        <dbReference type="Pfam" id="PF00501"/>
    </source>
</evidence>
<dbReference type="RefSeq" id="WP_081876017.1">
    <property type="nucleotide sequence ID" value="NZ_JBIRUQ010000001.1"/>
</dbReference>
<reference evidence="4 5" key="1">
    <citation type="submission" date="2024-10" db="EMBL/GenBank/DDBJ databases">
        <title>The Natural Products Discovery Center: Release of the First 8490 Sequenced Strains for Exploring Actinobacteria Biosynthetic Diversity.</title>
        <authorList>
            <person name="Kalkreuter E."/>
            <person name="Kautsar S.A."/>
            <person name="Yang D."/>
            <person name="Bader C.D."/>
            <person name="Teijaro C.N."/>
            <person name="Fluegel L."/>
            <person name="Davis C.M."/>
            <person name="Simpson J.R."/>
            <person name="Lauterbach L."/>
            <person name="Steele A.D."/>
            <person name="Gui C."/>
            <person name="Meng S."/>
            <person name="Li G."/>
            <person name="Viehrig K."/>
            <person name="Ye F."/>
            <person name="Su P."/>
            <person name="Kiefer A.F."/>
            <person name="Nichols A."/>
            <person name="Cepeda A.J."/>
            <person name="Yan W."/>
            <person name="Fan B."/>
            <person name="Jiang Y."/>
            <person name="Adhikari A."/>
            <person name="Zheng C.-J."/>
            <person name="Schuster L."/>
            <person name="Cowan T.M."/>
            <person name="Smanski M.J."/>
            <person name="Chevrette M.G."/>
            <person name="De Carvalho L.P.S."/>
            <person name="Shen B."/>
        </authorList>
    </citation>
    <scope>NUCLEOTIDE SEQUENCE [LARGE SCALE GENOMIC DNA]</scope>
    <source>
        <strain evidence="4 5">NPDC020568</strain>
    </source>
</reference>
<dbReference type="Gene3D" id="3.40.50.12780">
    <property type="entry name" value="N-terminal domain of ligase-like"/>
    <property type="match status" value="1"/>
</dbReference>
<protein>
    <submittedName>
        <fullName evidence="4">Class I adenylate-forming enzyme family protein</fullName>
    </submittedName>
</protein>
<gene>
    <name evidence="4" type="ORF">ACH4WX_00015</name>
</gene>
<dbReference type="SUPFAM" id="SSF56801">
    <property type="entry name" value="Acetyl-CoA synthetase-like"/>
    <property type="match status" value="1"/>
</dbReference>
<dbReference type="InterPro" id="IPR025110">
    <property type="entry name" value="AMP-bd_C"/>
</dbReference>
<name>A0ABW7TH23_9NOCA</name>
<dbReference type="InterPro" id="IPR042099">
    <property type="entry name" value="ANL_N_sf"/>
</dbReference>
<dbReference type="InterPro" id="IPR050237">
    <property type="entry name" value="ATP-dep_AMP-bd_enzyme"/>
</dbReference>
<proteinExistence type="predicted"/>
<dbReference type="Pfam" id="PF00501">
    <property type="entry name" value="AMP-binding"/>
    <property type="match status" value="1"/>
</dbReference>
<dbReference type="Pfam" id="PF13193">
    <property type="entry name" value="AMP-binding_C"/>
    <property type="match status" value="1"/>
</dbReference>
<keyword evidence="5" id="KW-1185">Reference proteome</keyword>
<evidence type="ECO:0000313" key="5">
    <source>
        <dbReference type="Proteomes" id="UP001611263"/>
    </source>
</evidence>
<dbReference type="InterPro" id="IPR045851">
    <property type="entry name" value="AMP-bd_C_sf"/>
</dbReference>
<evidence type="ECO:0000313" key="4">
    <source>
        <dbReference type="EMBL" id="MFI1459084.1"/>
    </source>
</evidence>
<dbReference type="Proteomes" id="UP001611263">
    <property type="component" value="Unassembled WGS sequence"/>
</dbReference>
<organism evidence="4 5">
    <name type="scientific">Nocardia carnea</name>
    <dbReference type="NCBI Taxonomy" id="37328"/>
    <lineage>
        <taxon>Bacteria</taxon>
        <taxon>Bacillati</taxon>
        <taxon>Actinomycetota</taxon>
        <taxon>Actinomycetes</taxon>
        <taxon>Mycobacteriales</taxon>
        <taxon>Nocardiaceae</taxon>
        <taxon>Nocardia</taxon>
    </lineage>
</organism>
<dbReference type="InterPro" id="IPR020845">
    <property type="entry name" value="AMP-binding_CS"/>
</dbReference>
<evidence type="ECO:0000256" key="1">
    <source>
        <dbReference type="SAM" id="MobiDB-lite"/>
    </source>
</evidence>
<accession>A0ABW7TH23</accession>
<evidence type="ECO:0000259" key="3">
    <source>
        <dbReference type="Pfam" id="PF13193"/>
    </source>
</evidence>